<keyword evidence="3 6" id="KW-0067">ATP-binding</keyword>
<dbReference type="SUPFAM" id="SSF52540">
    <property type="entry name" value="P-loop containing nucleoside triphosphate hydrolases"/>
    <property type="match status" value="1"/>
</dbReference>
<keyword evidence="7" id="KW-1185">Reference proteome</keyword>
<dbReference type="GO" id="GO:0016887">
    <property type="term" value="F:ATP hydrolysis activity"/>
    <property type="evidence" value="ECO:0007669"/>
    <property type="project" value="InterPro"/>
</dbReference>
<dbReference type="PANTHER" id="PTHR24220:SF659">
    <property type="entry name" value="TRANSPORTER, PUTATIVE-RELATED"/>
    <property type="match status" value="1"/>
</dbReference>
<protein>
    <submittedName>
        <fullName evidence="6">ABC transporter ATP-binding protein</fullName>
    </submittedName>
</protein>
<evidence type="ECO:0000256" key="4">
    <source>
        <dbReference type="SAM" id="MobiDB-lite"/>
    </source>
</evidence>
<dbReference type="PROSITE" id="PS50893">
    <property type="entry name" value="ABC_TRANSPORTER_2"/>
    <property type="match status" value="1"/>
</dbReference>
<dbReference type="GO" id="GO:0022857">
    <property type="term" value="F:transmembrane transporter activity"/>
    <property type="evidence" value="ECO:0007669"/>
    <property type="project" value="TreeGrafter"/>
</dbReference>
<feature type="compositionally biased region" description="Basic and acidic residues" evidence="4">
    <location>
        <begin position="226"/>
        <end position="247"/>
    </location>
</feature>
<dbReference type="Proteomes" id="UP000267798">
    <property type="component" value="Unassembled WGS sequence"/>
</dbReference>
<dbReference type="PANTHER" id="PTHR24220">
    <property type="entry name" value="IMPORT ATP-BINDING PROTEIN"/>
    <property type="match status" value="1"/>
</dbReference>
<dbReference type="SMART" id="SM00382">
    <property type="entry name" value="AAA"/>
    <property type="match status" value="1"/>
</dbReference>
<dbReference type="InterPro" id="IPR003593">
    <property type="entry name" value="AAA+_ATPase"/>
</dbReference>
<reference evidence="6 7" key="1">
    <citation type="submission" date="2018-09" db="EMBL/GenBank/DDBJ databases">
        <title>Paenibacillus aracenensis nov. sp. isolated from a cave in southern Spain.</title>
        <authorList>
            <person name="Jurado V."/>
            <person name="Gutierrez-Patricio S."/>
            <person name="Gonzalez-Pimentel J.L."/>
            <person name="Miller A.Z."/>
            <person name="Laiz L."/>
            <person name="Saiz-Jimenez C."/>
        </authorList>
    </citation>
    <scope>NUCLEOTIDE SEQUENCE [LARGE SCALE GENOMIC DNA]</scope>
    <source>
        <strain evidence="6 7">JCM 19203</strain>
    </source>
</reference>
<dbReference type="CDD" id="cd03255">
    <property type="entry name" value="ABC_MJ0796_LolCDE_FtsE"/>
    <property type="match status" value="1"/>
</dbReference>
<sequence length="247" mass="27194">MIKVKGLQKSFPHQGNTQLIIDIEEWSAQSGDAIALLGPSGSGKSTFLHLLGGVLPMDKGVLEVGGQKVSGMKESERDAYRALMVGYVFQDFYLVPSLTVRENVELVLPRSMGKAERMALLEGWFERVGLKERMNQLPSKLSRGQQQRAAIIRAMINRPPLVLADEPTGSLDWETAADIMGLLLEVCEESRSTLVTVTHDRHLAELFKTKLDFATVNRCLGTSPSRGEEVPSEADRRAFAEVGGERA</sequence>
<organism evidence="6 7">
    <name type="scientific">Paenibacillus pinisoli</name>
    <dbReference type="NCBI Taxonomy" id="1276110"/>
    <lineage>
        <taxon>Bacteria</taxon>
        <taxon>Bacillati</taxon>
        <taxon>Bacillota</taxon>
        <taxon>Bacilli</taxon>
        <taxon>Bacillales</taxon>
        <taxon>Paenibacillaceae</taxon>
        <taxon>Paenibacillus</taxon>
    </lineage>
</organism>
<feature type="region of interest" description="Disordered" evidence="4">
    <location>
        <begin position="223"/>
        <end position="247"/>
    </location>
</feature>
<evidence type="ECO:0000313" key="6">
    <source>
        <dbReference type="EMBL" id="RJX40399.1"/>
    </source>
</evidence>
<evidence type="ECO:0000256" key="3">
    <source>
        <dbReference type="ARBA" id="ARBA00022840"/>
    </source>
</evidence>
<feature type="domain" description="ABC transporter" evidence="5">
    <location>
        <begin position="2"/>
        <end position="242"/>
    </location>
</feature>
<dbReference type="OrthoDB" id="9791546at2"/>
<keyword evidence="2" id="KW-0547">Nucleotide-binding</keyword>
<dbReference type="AlphaFoldDB" id="A0A3A6PQ97"/>
<keyword evidence="1" id="KW-0813">Transport</keyword>
<dbReference type="InterPro" id="IPR015854">
    <property type="entry name" value="ABC_transpr_LolD-like"/>
</dbReference>
<dbReference type="InterPro" id="IPR027417">
    <property type="entry name" value="P-loop_NTPase"/>
</dbReference>
<dbReference type="GO" id="GO:0005524">
    <property type="term" value="F:ATP binding"/>
    <property type="evidence" value="ECO:0007669"/>
    <property type="project" value="UniProtKB-KW"/>
</dbReference>
<comment type="caution">
    <text evidence="6">The sequence shown here is derived from an EMBL/GenBank/DDBJ whole genome shotgun (WGS) entry which is preliminary data.</text>
</comment>
<dbReference type="Pfam" id="PF00005">
    <property type="entry name" value="ABC_tran"/>
    <property type="match status" value="1"/>
</dbReference>
<accession>A0A3A6PQ97</accession>
<evidence type="ECO:0000256" key="1">
    <source>
        <dbReference type="ARBA" id="ARBA00022448"/>
    </source>
</evidence>
<dbReference type="Gene3D" id="3.40.50.300">
    <property type="entry name" value="P-loop containing nucleotide triphosphate hydrolases"/>
    <property type="match status" value="1"/>
</dbReference>
<evidence type="ECO:0000259" key="5">
    <source>
        <dbReference type="PROSITE" id="PS50893"/>
    </source>
</evidence>
<gene>
    <name evidence="6" type="ORF">D3P09_10150</name>
</gene>
<dbReference type="EMBL" id="QXQB01000002">
    <property type="protein sequence ID" value="RJX40399.1"/>
    <property type="molecule type" value="Genomic_DNA"/>
</dbReference>
<evidence type="ECO:0000313" key="7">
    <source>
        <dbReference type="Proteomes" id="UP000267798"/>
    </source>
</evidence>
<proteinExistence type="predicted"/>
<dbReference type="InterPro" id="IPR017911">
    <property type="entry name" value="MacB-like_ATP-bd"/>
</dbReference>
<name>A0A3A6PQ97_9BACL</name>
<evidence type="ECO:0000256" key="2">
    <source>
        <dbReference type="ARBA" id="ARBA00022741"/>
    </source>
</evidence>
<dbReference type="InterPro" id="IPR003439">
    <property type="entry name" value="ABC_transporter-like_ATP-bd"/>
</dbReference>
<dbReference type="GO" id="GO:0005886">
    <property type="term" value="C:plasma membrane"/>
    <property type="evidence" value="ECO:0007669"/>
    <property type="project" value="TreeGrafter"/>
</dbReference>